<proteinExistence type="predicted"/>
<accession>A0A5D4RJT4</accession>
<sequence>MIKIQVNEEEIKALYQNEIQKHMERLENEVTFWDTKELQRQTNMSWNTIKEYFFYDPSFPKFKLNQKWYYPAKECREFLLKWAENMGDGFTRKEAI</sequence>
<dbReference type="AlphaFoldDB" id="A0A5D4RJT4"/>
<evidence type="ECO:0000313" key="1">
    <source>
        <dbReference type="EMBL" id="TYS50116.1"/>
    </source>
</evidence>
<dbReference type="Proteomes" id="UP000322139">
    <property type="component" value="Unassembled WGS sequence"/>
</dbReference>
<gene>
    <name evidence="1" type="ORF">FZD51_06065</name>
</gene>
<name>A0A5D4RJT4_9BACI</name>
<evidence type="ECO:0000313" key="2">
    <source>
        <dbReference type="Proteomes" id="UP000322139"/>
    </source>
</evidence>
<protein>
    <submittedName>
        <fullName evidence="1">Group-specific protein</fullName>
    </submittedName>
</protein>
<dbReference type="EMBL" id="VTER01000003">
    <property type="protein sequence ID" value="TYS50116.1"/>
    <property type="molecule type" value="Genomic_DNA"/>
</dbReference>
<reference evidence="1 2" key="1">
    <citation type="submission" date="2019-08" db="EMBL/GenBank/DDBJ databases">
        <title>Bacillus genomes from the desert of Cuatro Cienegas, Coahuila.</title>
        <authorList>
            <person name="Olmedo-Alvarez G."/>
        </authorList>
    </citation>
    <scope>NUCLEOTIDE SEQUENCE [LARGE SCALE GENOMIC DNA]</scope>
    <source>
        <strain evidence="1 2">CH446_14T</strain>
    </source>
</reference>
<dbReference type="RefSeq" id="WP_148973945.1">
    <property type="nucleotide sequence ID" value="NZ_VTER01000003.1"/>
</dbReference>
<comment type="caution">
    <text evidence="1">The sequence shown here is derived from an EMBL/GenBank/DDBJ whole genome shotgun (WGS) entry which is preliminary data.</text>
</comment>
<organism evidence="1 2">
    <name type="scientific">Bacillus infantis</name>
    <dbReference type="NCBI Taxonomy" id="324767"/>
    <lineage>
        <taxon>Bacteria</taxon>
        <taxon>Bacillati</taxon>
        <taxon>Bacillota</taxon>
        <taxon>Bacilli</taxon>
        <taxon>Bacillales</taxon>
        <taxon>Bacillaceae</taxon>
        <taxon>Bacillus</taxon>
    </lineage>
</organism>